<protein>
    <submittedName>
        <fullName evidence="6">HK97 family phage prohead protease</fullName>
    </submittedName>
</protein>
<feature type="domain" description="Prohead serine protease" evidence="4">
    <location>
        <begin position="23"/>
        <end position="162"/>
    </location>
</feature>
<keyword evidence="2 6" id="KW-0645">Protease</keyword>
<comment type="caution">
    <text evidence="5">The sequence shown here is derived from an EMBL/GenBank/DDBJ whole genome shotgun (WGS) entry which is preliminary data.</text>
</comment>
<evidence type="ECO:0000313" key="7">
    <source>
        <dbReference type="Proteomes" id="UP000621856"/>
    </source>
</evidence>
<reference evidence="6 8" key="2">
    <citation type="submission" date="2020-02" db="EMBL/GenBank/DDBJ databases">
        <title>Genome sequence of Parvularcula flava strain NH6-79.</title>
        <authorList>
            <person name="Abdul Karim M.H."/>
            <person name="Lam M.Q."/>
            <person name="Chen S.J."/>
            <person name="Yahya A."/>
            <person name="Shahir S."/>
            <person name="Shamsir M.S."/>
            <person name="Chong C.S."/>
        </authorList>
    </citation>
    <scope>NUCLEOTIDE SEQUENCE [LARGE SCALE GENOMIC DNA]</scope>
    <source>
        <strain evidence="6 8">NH6-79</strain>
    </source>
</reference>
<name>A0A8J3A1G5_9PROT</name>
<dbReference type="EMBL" id="BMGZ01000001">
    <property type="protein sequence ID" value="GGH95972.1"/>
    <property type="molecule type" value="Genomic_DNA"/>
</dbReference>
<evidence type="ECO:0000256" key="1">
    <source>
        <dbReference type="ARBA" id="ARBA00022612"/>
    </source>
</evidence>
<reference evidence="5" key="1">
    <citation type="journal article" date="2014" name="Int. J. Syst. Evol. Microbiol.">
        <title>Complete genome sequence of Corynebacterium casei LMG S-19264T (=DSM 44701T), isolated from a smear-ripened cheese.</title>
        <authorList>
            <consortium name="US DOE Joint Genome Institute (JGI-PGF)"/>
            <person name="Walter F."/>
            <person name="Albersmeier A."/>
            <person name="Kalinowski J."/>
            <person name="Ruckert C."/>
        </authorList>
    </citation>
    <scope>NUCLEOTIDE SEQUENCE</scope>
    <source>
        <strain evidence="5">CGMCC 1.14984</strain>
    </source>
</reference>
<evidence type="ECO:0000256" key="2">
    <source>
        <dbReference type="ARBA" id="ARBA00022670"/>
    </source>
</evidence>
<sequence length="179" mass="19495">METNLEHRIASECRLAGVGTSRRLVGYASVFDQEAMIGNVREIVRRGAFAKSLSSGRDILGLVDHDPGRLLGRTKTGSLRLREDERGLAFEITLPDTAVARDVLALADRGDLGGASFGFLIPPGGERWQGKVRELVEVDLREISAVVSWPAYAGTSVSARSKADHSQAALFTRLRVEFM</sequence>
<dbReference type="AlphaFoldDB" id="A0A8J3A1G5"/>
<accession>A0A8J3A1G5</accession>
<evidence type="ECO:0000313" key="6">
    <source>
        <dbReference type="EMBL" id="NHK27615.1"/>
    </source>
</evidence>
<evidence type="ECO:0000259" key="4">
    <source>
        <dbReference type="Pfam" id="PF04586"/>
    </source>
</evidence>
<dbReference type="RefSeq" id="WP_155138709.1">
    <property type="nucleotide sequence ID" value="NZ_BMGZ01000001.1"/>
</dbReference>
<organism evidence="5 7">
    <name type="scientific">Aquisalinus luteolus</name>
    <dbReference type="NCBI Taxonomy" id="1566827"/>
    <lineage>
        <taxon>Bacteria</taxon>
        <taxon>Pseudomonadati</taxon>
        <taxon>Pseudomonadota</taxon>
        <taxon>Alphaproteobacteria</taxon>
        <taxon>Parvularculales</taxon>
        <taxon>Parvularculaceae</taxon>
        <taxon>Aquisalinus</taxon>
    </lineage>
</organism>
<dbReference type="Pfam" id="PF04586">
    <property type="entry name" value="Peptidase_S78"/>
    <property type="match status" value="1"/>
</dbReference>
<dbReference type="InterPro" id="IPR006433">
    <property type="entry name" value="Prohead_protease"/>
</dbReference>
<evidence type="ECO:0000256" key="3">
    <source>
        <dbReference type="ARBA" id="ARBA00022801"/>
    </source>
</evidence>
<dbReference type="Proteomes" id="UP000818603">
    <property type="component" value="Unassembled WGS sequence"/>
</dbReference>
<reference evidence="5" key="3">
    <citation type="submission" date="2020-09" db="EMBL/GenBank/DDBJ databases">
        <authorList>
            <person name="Sun Q."/>
            <person name="Zhou Y."/>
        </authorList>
    </citation>
    <scope>NUCLEOTIDE SEQUENCE</scope>
    <source>
        <strain evidence="5">CGMCC 1.14984</strain>
    </source>
</reference>
<dbReference type="NCBIfam" id="TIGR01543">
    <property type="entry name" value="proheadase_HK97"/>
    <property type="match status" value="1"/>
</dbReference>
<dbReference type="GO" id="GO:0008233">
    <property type="term" value="F:peptidase activity"/>
    <property type="evidence" value="ECO:0007669"/>
    <property type="project" value="UniProtKB-KW"/>
</dbReference>
<dbReference type="EMBL" id="VCJR02000001">
    <property type="protein sequence ID" value="NHK27615.1"/>
    <property type="molecule type" value="Genomic_DNA"/>
</dbReference>
<keyword evidence="1" id="KW-1188">Viral release from host cell</keyword>
<evidence type="ECO:0000313" key="8">
    <source>
        <dbReference type="Proteomes" id="UP000818603"/>
    </source>
</evidence>
<dbReference type="Proteomes" id="UP000621856">
    <property type="component" value="Unassembled WGS sequence"/>
</dbReference>
<evidence type="ECO:0000313" key="5">
    <source>
        <dbReference type="EMBL" id="GGH95972.1"/>
    </source>
</evidence>
<keyword evidence="3" id="KW-0378">Hydrolase</keyword>
<dbReference type="InterPro" id="IPR054613">
    <property type="entry name" value="Peptidase_S78_dom"/>
</dbReference>
<keyword evidence="8" id="KW-1185">Reference proteome</keyword>
<dbReference type="GO" id="GO:0006508">
    <property type="term" value="P:proteolysis"/>
    <property type="evidence" value="ECO:0007669"/>
    <property type="project" value="UniProtKB-KW"/>
</dbReference>
<gene>
    <name evidence="6" type="ORF">FF098_006845</name>
    <name evidence="5" type="ORF">GCM10011355_13780</name>
</gene>
<proteinExistence type="predicted"/>